<dbReference type="Pfam" id="PF12823">
    <property type="entry name" value="DUF3817"/>
    <property type="match status" value="1"/>
</dbReference>
<dbReference type="RefSeq" id="WP_188178042.1">
    <property type="nucleotide sequence ID" value="NZ_JACVVD010000017.1"/>
</dbReference>
<keyword evidence="5 6" id="KW-0472">Membrane</keyword>
<evidence type="ECO:0000256" key="2">
    <source>
        <dbReference type="ARBA" id="ARBA00022475"/>
    </source>
</evidence>
<dbReference type="EMBL" id="JACVVD010000017">
    <property type="protein sequence ID" value="MBD0384264.1"/>
    <property type="molecule type" value="Genomic_DNA"/>
</dbReference>
<reference evidence="8" key="1">
    <citation type="submission" date="2020-09" db="EMBL/GenBank/DDBJ databases">
        <title>Draft Genome Sequence of Paenibacillus sp. WST5.</title>
        <authorList>
            <person name="Bao Z."/>
        </authorList>
    </citation>
    <scope>NUCLEOTIDE SEQUENCE</scope>
    <source>
        <strain evidence="8">WST5</strain>
    </source>
</reference>
<comment type="subcellular location">
    <subcellularLocation>
        <location evidence="1">Cell membrane</location>
        <topology evidence="1">Multi-pass membrane protein</topology>
    </subcellularLocation>
</comment>
<evidence type="ECO:0000256" key="4">
    <source>
        <dbReference type="ARBA" id="ARBA00022989"/>
    </source>
</evidence>
<evidence type="ECO:0000256" key="5">
    <source>
        <dbReference type="ARBA" id="ARBA00023136"/>
    </source>
</evidence>
<feature type="domain" description="DUF3817" evidence="7">
    <location>
        <begin position="6"/>
        <end position="93"/>
    </location>
</feature>
<dbReference type="PANTHER" id="PTHR40077:SF1">
    <property type="entry name" value="MEMBRANE PROTEIN"/>
    <property type="match status" value="1"/>
</dbReference>
<keyword evidence="9" id="KW-1185">Reference proteome</keyword>
<proteinExistence type="predicted"/>
<dbReference type="InterPro" id="IPR023845">
    <property type="entry name" value="DUF3817_TM"/>
</dbReference>
<evidence type="ECO:0000259" key="7">
    <source>
        <dbReference type="Pfam" id="PF12823"/>
    </source>
</evidence>
<gene>
    <name evidence="8" type="ORF">ICC18_29885</name>
</gene>
<dbReference type="PANTHER" id="PTHR40077">
    <property type="entry name" value="MEMBRANE PROTEIN-RELATED"/>
    <property type="match status" value="1"/>
</dbReference>
<evidence type="ECO:0000313" key="8">
    <source>
        <dbReference type="EMBL" id="MBD0384264.1"/>
    </source>
</evidence>
<keyword evidence="3 6" id="KW-0812">Transmembrane</keyword>
<evidence type="ECO:0000256" key="3">
    <source>
        <dbReference type="ARBA" id="ARBA00022692"/>
    </source>
</evidence>
<sequence length="105" mass="11994">MLKNSLKFLHYVGLAEGASFLILLGIAMPLKYFFDLPQAVQIFGMAHGVLFVLYLLALAIVTWIHRWPFKRVLIAFIAAFLPFGPFILDGRLRKDLKFLDNRGNL</sequence>
<comment type="caution">
    <text evidence="8">The sequence shown here is derived from an EMBL/GenBank/DDBJ whole genome shotgun (WGS) entry which is preliminary data.</text>
</comment>
<feature type="transmembrane region" description="Helical" evidence="6">
    <location>
        <begin position="71"/>
        <end position="88"/>
    </location>
</feature>
<dbReference type="Proteomes" id="UP000650466">
    <property type="component" value="Unassembled WGS sequence"/>
</dbReference>
<dbReference type="AlphaFoldDB" id="A0A926QND1"/>
<keyword evidence="2" id="KW-1003">Cell membrane</keyword>
<keyword evidence="4 6" id="KW-1133">Transmembrane helix</keyword>
<dbReference type="GO" id="GO:0005886">
    <property type="term" value="C:plasma membrane"/>
    <property type="evidence" value="ECO:0007669"/>
    <property type="project" value="UniProtKB-SubCell"/>
</dbReference>
<dbReference type="NCBIfam" id="TIGR03954">
    <property type="entry name" value="integ_memb_HG"/>
    <property type="match status" value="1"/>
</dbReference>
<feature type="transmembrane region" description="Helical" evidence="6">
    <location>
        <begin position="12"/>
        <end position="34"/>
    </location>
</feature>
<organism evidence="8 9">
    <name type="scientific">Paenibacillus sedimenti</name>
    <dbReference type="NCBI Taxonomy" id="2770274"/>
    <lineage>
        <taxon>Bacteria</taxon>
        <taxon>Bacillati</taxon>
        <taxon>Bacillota</taxon>
        <taxon>Bacilli</taxon>
        <taxon>Bacillales</taxon>
        <taxon>Paenibacillaceae</taxon>
        <taxon>Paenibacillus</taxon>
    </lineage>
</organism>
<accession>A0A926QND1</accession>
<feature type="transmembrane region" description="Helical" evidence="6">
    <location>
        <begin position="40"/>
        <end position="64"/>
    </location>
</feature>
<evidence type="ECO:0000256" key="1">
    <source>
        <dbReference type="ARBA" id="ARBA00004651"/>
    </source>
</evidence>
<evidence type="ECO:0000313" key="9">
    <source>
        <dbReference type="Proteomes" id="UP000650466"/>
    </source>
</evidence>
<name>A0A926QND1_9BACL</name>
<protein>
    <submittedName>
        <fullName evidence="8">DUF3817 domain-containing protein</fullName>
    </submittedName>
</protein>
<evidence type="ECO:0000256" key="6">
    <source>
        <dbReference type="SAM" id="Phobius"/>
    </source>
</evidence>